<dbReference type="Proteomes" id="UP001501940">
    <property type="component" value="Chromosome 19"/>
</dbReference>
<keyword evidence="2" id="KW-1185">Reference proteome</keyword>
<dbReference type="GeneTree" id="ENSGT01110000271510"/>
<reference evidence="1" key="3">
    <citation type="submission" date="2025-09" db="UniProtKB">
        <authorList>
            <consortium name="Ensembl"/>
        </authorList>
    </citation>
    <scope>IDENTIFICATION</scope>
</reference>
<protein>
    <submittedName>
        <fullName evidence="1">Uncharacterized protein</fullName>
    </submittedName>
</protein>
<evidence type="ECO:0000313" key="1">
    <source>
        <dbReference type="Ensembl" id="ENSAOCP00000065391.1"/>
    </source>
</evidence>
<accession>A0AAQ5ZLU1</accession>
<evidence type="ECO:0000313" key="2">
    <source>
        <dbReference type="Proteomes" id="UP001501940"/>
    </source>
</evidence>
<name>A0AAQ5ZLU1_AMPOC</name>
<reference evidence="1" key="2">
    <citation type="submission" date="2025-08" db="UniProtKB">
        <authorList>
            <consortium name="Ensembl"/>
        </authorList>
    </citation>
    <scope>IDENTIFICATION</scope>
</reference>
<proteinExistence type="predicted"/>
<reference evidence="1 2" key="1">
    <citation type="submission" date="2022-01" db="EMBL/GenBank/DDBJ databases">
        <title>A chromosome-scale genome assembly of the false clownfish, Amphiprion ocellaris.</title>
        <authorList>
            <person name="Ryu T."/>
        </authorList>
    </citation>
    <scope>NUCLEOTIDE SEQUENCE [LARGE SCALE GENOMIC DNA]</scope>
</reference>
<dbReference type="AlphaFoldDB" id="A0AAQ5ZLU1"/>
<sequence>ESFRPYSTGLLISSLSAACMFCTENRPGWSDRKCTALNMDGNATHWKHIKIQSVRPHSGTVTCPHMENCVKADASLATLKECRVKQKLYTDDSLEPNNVNEVLKSVPKLSVAILFSSCMTVSLLHGKSNHAGYQMIS</sequence>
<organism evidence="1 2">
    <name type="scientific">Amphiprion ocellaris</name>
    <name type="common">Clown anemonefish</name>
    <dbReference type="NCBI Taxonomy" id="80972"/>
    <lineage>
        <taxon>Eukaryota</taxon>
        <taxon>Metazoa</taxon>
        <taxon>Chordata</taxon>
        <taxon>Craniata</taxon>
        <taxon>Vertebrata</taxon>
        <taxon>Euteleostomi</taxon>
        <taxon>Actinopterygii</taxon>
        <taxon>Neopterygii</taxon>
        <taxon>Teleostei</taxon>
        <taxon>Neoteleostei</taxon>
        <taxon>Acanthomorphata</taxon>
        <taxon>Ovalentaria</taxon>
        <taxon>Pomacentridae</taxon>
        <taxon>Amphiprion</taxon>
    </lineage>
</organism>
<dbReference type="Ensembl" id="ENSAOCT00000084999.1">
    <property type="protein sequence ID" value="ENSAOCP00000065391.1"/>
    <property type="gene ID" value="ENSAOCG00000029579.1"/>
</dbReference>